<feature type="signal peptide" evidence="1">
    <location>
        <begin position="1"/>
        <end position="24"/>
    </location>
</feature>
<evidence type="ECO:0000313" key="3">
    <source>
        <dbReference type="Proteomes" id="UP000263900"/>
    </source>
</evidence>
<evidence type="ECO:0000313" key="2">
    <source>
        <dbReference type="EMBL" id="AXY74663.1"/>
    </source>
</evidence>
<dbReference type="PROSITE" id="PS51257">
    <property type="entry name" value="PROKAR_LIPOPROTEIN"/>
    <property type="match status" value="1"/>
</dbReference>
<accession>A0A3B7MMX8</accession>
<reference evidence="2 3" key="1">
    <citation type="submission" date="2018-09" db="EMBL/GenBank/DDBJ databases">
        <title>Genome sequencing of strain 6GH32-13.</title>
        <authorList>
            <person name="Weon H.-Y."/>
            <person name="Heo J."/>
            <person name="Kwon S.-W."/>
        </authorList>
    </citation>
    <scope>NUCLEOTIDE SEQUENCE [LARGE SCALE GENOMIC DNA]</scope>
    <source>
        <strain evidence="2 3">5GH32-13</strain>
    </source>
</reference>
<dbReference type="Pfam" id="PF16407">
    <property type="entry name" value="PKD_2"/>
    <property type="match status" value="1"/>
</dbReference>
<organism evidence="2 3">
    <name type="scientific">Paraflavitalea soli</name>
    <dbReference type="NCBI Taxonomy" id="2315862"/>
    <lineage>
        <taxon>Bacteria</taxon>
        <taxon>Pseudomonadati</taxon>
        <taxon>Bacteroidota</taxon>
        <taxon>Chitinophagia</taxon>
        <taxon>Chitinophagales</taxon>
        <taxon>Chitinophagaceae</taxon>
        <taxon>Paraflavitalea</taxon>
    </lineage>
</organism>
<dbReference type="EMBL" id="CP032157">
    <property type="protein sequence ID" value="AXY74663.1"/>
    <property type="molecule type" value="Genomic_DNA"/>
</dbReference>
<dbReference type="Proteomes" id="UP000263900">
    <property type="component" value="Chromosome"/>
</dbReference>
<protein>
    <recommendedName>
        <fullName evidence="4">DUF5074 domain-containing protein</fullName>
    </recommendedName>
</protein>
<dbReference type="AlphaFoldDB" id="A0A3B7MMX8"/>
<evidence type="ECO:0000256" key="1">
    <source>
        <dbReference type="SAM" id="SignalP"/>
    </source>
</evidence>
<keyword evidence="1" id="KW-0732">Signal</keyword>
<proteinExistence type="predicted"/>
<dbReference type="KEGG" id="pseg:D3H65_12025"/>
<feature type="chain" id="PRO_5017765787" description="DUF5074 domain-containing protein" evidence="1">
    <location>
        <begin position="25"/>
        <end position="499"/>
    </location>
</feature>
<dbReference type="InterPro" id="IPR032183">
    <property type="entry name" value="PKD-like"/>
</dbReference>
<gene>
    <name evidence="2" type="ORF">D3H65_12025</name>
</gene>
<sequence>MTTMKTIYILAAGLLLLLAAACNKDDSTGTTGPIATLKVSGLKDTFTVFTHQDFLKINPVVENEQNFDFYWTLASTDFIPGQGAVKFDTLARSKDLNYEVLQSPGVYYLVFNAKEKSTGIVRQVVKVANITTLTMNGWYLLKENGGKTDMDFIHSTGRIDNWIANFNNGKSLDGNAVKMSFVPSFRTTPTSTAYFPTIMVLSANDAAIYRIDNGAMVMNFDNMFFTKPATRKPQAVIQPVANTQLYVINDNKAYFLSKGTLFGNMPVNINNQVYDNISPITAVGAAGICWNARAKNIFCLDGSNLTELGNNGAQLRNMKADLKWMNGYAGSRSAALLLFRNPQDSGYLFKLNVMTGQLLYNSTGLITAVDTLKPEHSLMSASVIGGNYDYDVIYYAVGDKIYMTDFGSLQETLLFTLPAGETVTAIQHIKFPESLGNPPPASTLSRIAIATYKDGRYKIYLHPINGTGTISGLPQANFEGEGRVSSMMYMEKGAGTRIF</sequence>
<evidence type="ECO:0008006" key="4">
    <source>
        <dbReference type="Google" id="ProtNLM"/>
    </source>
</evidence>
<keyword evidence="3" id="KW-1185">Reference proteome</keyword>
<name>A0A3B7MMX8_9BACT</name>
<dbReference type="OrthoDB" id="1061929at2"/>